<dbReference type="STRING" id="1841610.A6X21_23050"/>
<dbReference type="Gene3D" id="3.30.420.40">
    <property type="match status" value="2"/>
</dbReference>
<dbReference type="PROSITE" id="PS00329">
    <property type="entry name" value="HSP70_2"/>
    <property type="match status" value="1"/>
</dbReference>
<evidence type="ECO:0000256" key="3">
    <source>
        <dbReference type="ARBA" id="ARBA00022840"/>
    </source>
</evidence>
<comment type="caution">
    <text evidence="6">The sequence shown here is derived from an EMBL/GenBank/DDBJ whole genome shotgun (WGS) entry which is preliminary data.</text>
</comment>
<dbReference type="AlphaFoldDB" id="A0A1C3ECY3"/>
<dbReference type="PANTHER" id="PTHR19375">
    <property type="entry name" value="HEAT SHOCK PROTEIN 70KDA"/>
    <property type="match status" value="1"/>
</dbReference>
<protein>
    <submittedName>
        <fullName evidence="6">Molecular chaperone HscC</fullName>
    </submittedName>
</protein>
<dbReference type="RefSeq" id="WP_068848032.1">
    <property type="nucleotide sequence ID" value="NZ_LYDR01000093.1"/>
</dbReference>
<dbReference type="EMBL" id="LYDR01000093">
    <property type="protein sequence ID" value="ODA31070.1"/>
    <property type="molecule type" value="Genomic_DNA"/>
</dbReference>
<keyword evidence="4" id="KW-0143">Chaperone</keyword>
<accession>A0A1C3ECY3</accession>
<dbReference type="SUPFAM" id="SSF100920">
    <property type="entry name" value="Heat shock protein 70kD (HSP70), peptide-binding domain"/>
    <property type="match status" value="1"/>
</dbReference>
<reference evidence="6 7" key="1">
    <citation type="submission" date="2016-05" db="EMBL/GenBank/DDBJ databases">
        <title>Genomic and physiological characterization of Planctopirus sp. isolated from fresh water lake.</title>
        <authorList>
            <person name="Subhash Y."/>
            <person name="Ramana C."/>
        </authorList>
    </citation>
    <scope>NUCLEOTIDE SEQUENCE [LARGE SCALE GENOMIC DNA]</scope>
    <source>
        <strain evidence="6 7">JC280</strain>
    </source>
</reference>
<keyword evidence="2 5" id="KW-0547">Nucleotide-binding</keyword>
<dbReference type="OrthoDB" id="9766019at2"/>
<dbReference type="GO" id="GO:0005524">
    <property type="term" value="F:ATP binding"/>
    <property type="evidence" value="ECO:0007669"/>
    <property type="project" value="UniProtKB-KW"/>
</dbReference>
<dbReference type="SUPFAM" id="SSF53067">
    <property type="entry name" value="Actin-like ATPase domain"/>
    <property type="match status" value="2"/>
</dbReference>
<dbReference type="InterPro" id="IPR018181">
    <property type="entry name" value="Heat_shock_70_CS"/>
</dbReference>
<dbReference type="Proteomes" id="UP000094828">
    <property type="component" value="Unassembled WGS sequence"/>
</dbReference>
<organism evidence="6 7">
    <name type="scientific">Planctopirus hydrillae</name>
    <dbReference type="NCBI Taxonomy" id="1841610"/>
    <lineage>
        <taxon>Bacteria</taxon>
        <taxon>Pseudomonadati</taxon>
        <taxon>Planctomycetota</taxon>
        <taxon>Planctomycetia</taxon>
        <taxon>Planctomycetales</taxon>
        <taxon>Planctomycetaceae</taxon>
        <taxon>Planctopirus</taxon>
    </lineage>
</organism>
<gene>
    <name evidence="6" type="ORF">A6X21_23050</name>
</gene>
<evidence type="ECO:0000313" key="7">
    <source>
        <dbReference type="Proteomes" id="UP000094828"/>
    </source>
</evidence>
<dbReference type="Gene3D" id="2.60.34.10">
    <property type="entry name" value="Substrate Binding Domain Of DNAk, Chain A, domain 1"/>
    <property type="match status" value="1"/>
</dbReference>
<comment type="similarity">
    <text evidence="1 5">Belongs to the heat shock protein 70 family.</text>
</comment>
<evidence type="ECO:0000256" key="1">
    <source>
        <dbReference type="ARBA" id="ARBA00007381"/>
    </source>
</evidence>
<dbReference type="PROSITE" id="PS01036">
    <property type="entry name" value="HSP70_3"/>
    <property type="match status" value="1"/>
</dbReference>
<dbReference type="InterPro" id="IPR013126">
    <property type="entry name" value="Hsp_70_fam"/>
</dbReference>
<dbReference type="Gene3D" id="3.90.640.10">
    <property type="entry name" value="Actin, Chain A, domain 4"/>
    <property type="match status" value="1"/>
</dbReference>
<dbReference type="FunFam" id="3.30.420.40:FF:000071">
    <property type="entry name" value="Molecular chaperone DnaK"/>
    <property type="match status" value="1"/>
</dbReference>
<dbReference type="InterPro" id="IPR029047">
    <property type="entry name" value="HSP70_peptide-bd_sf"/>
</dbReference>
<dbReference type="PROSITE" id="PS00297">
    <property type="entry name" value="HSP70_1"/>
    <property type="match status" value="1"/>
</dbReference>
<keyword evidence="7" id="KW-1185">Reference proteome</keyword>
<dbReference type="Pfam" id="PF00012">
    <property type="entry name" value="HSP70"/>
    <property type="match status" value="2"/>
</dbReference>
<proteinExistence type="inferred from homology"/>
<evidence type="ECO:0000256" key="5">
    <source>
        <dbReference type="RuleBase" id="RU003322"/>
    </source>
</evidence>
<dbReference type="PRINTS" id="PR00301">
    <property type="entry name" value="HEATSHOCK70"/>
</dbReference>
<name>A0A1C3ECY3_9PLAN</name>
<dbReference type="GO" id="GO:0140662">
    <property type="term" value="F:ATP-dependent protein folding chaperone"/>
    <property type="evidence" value="ECO:0007669"/>
    <property type="project" value="InterPro"/>
</dbReference>
<dbReference type="FunFam" id="3.90.640.10:FF:000003">
    <property type="entry name" value="Molecular chaperone DnaK"/>
    <property type="match status" value="1"/>
</dbReference>
<keyword evidence="3 5" id="KW-0067">ATP-binding</keyword>
<evidence type="ECO:0000256" key="2">
    <source>
        <dbReference type="ARBA" id="ARBA00022741"/>
    </source>
</evidence>
<dbReference type="InterPro" id="IPR043129">
    <property type="entry name" value="ATPase_NBD"/>
</dbReference>
<sequence>MSRIVGIDLGTTNSLIAIMEADGPKLIPNSLGQKLTPSVVGVEGDHLLVGMTAKEYQVSHPDRCASVFKRYMGSDWSVTLAGRKMSAIDLSSCVLRSLVADAEHYLGEAVTSAVITVPAYFNEEQRRATIAAGQMAGLKVERIVNEPTAAAIAYGLHEADSQKTAVIIDLGGGTFDVSIVEMFEGVLEIRASAGEIFLGGEDFTDACVSQILNQAGMKFEHTEMQEPLRVSRLRRECEQAKRRLTNEASTEVRLPNSQGEIEPDAPRFAITRETFDLWTKPTLDRILSPIRRALGDAGLKRQEIDEVILAGGASRMPSLIKRIEELFERPTRCTINPDEVVALGAAVNAGILDRHESLSEIVVTDVAPFTMGVEICREIGGEDRDGYYLPIINRNTTIPVSRVERVLTRSANQSVVKVSVYQGESRLVKDNQLLGSFEVTGIPPGPPGQQIDIRFTYDLNGILEAEAVIVKTQKRATQVFTRHMKNLSESQMKTALEKMQALKAHPRDEEENRLLLKWAERLYMELPHRERNRLDQLITGFEEVLESQDQTQIKLFAEELGAFLKAFDSFEGEQGDYGTSPSDE</sequence>
<evidence type="ECO:0000313" key="6">
    <source>
        <dbReference type="EMBL" id="ODA31070.1"/>
    </source>
</evidence>
<evidence type="ECO:0000256" key="4">
    <source>
        <dbReference type="ARBA" id="ARBA00023186"/>
    </source>
</evidence>